<dbReference type="InterPro" id="IPR011006">
    <property type="entry name" value="CheY-like_superfamily"/>
</dbReference>
<dbReference type="EMBL" id="FNVK01000005">
    <property type="protein sequence ID" value="SEF64228.1"/>
    <property type="molecule type" value="Genomic_DNA"/>
</dbReference>
<organism evidence="1 2">
    <name type="scientific">Nitrosospira multiformis (strain ATCC 25196 / NCIMB 11849 / C 71)</name>
    <dbReference type="NCBI Taxonomy" id="323848"/>
    <lineage>
        <taxon>Bacteria</taxon>
        <taxon>Pseudomonadati</taxon>
        <taxon>Pseudomonadota</taxon>
        <taxon>Betaproteobacteria</taxon>
        <taxon>Nitrosomonadales</taxon>
        <taxon>Nitrosomonadaceae</taxon>
        <taxon>Nitrosospira</taxon>
    </lineage>
</organism>
<evidence type="ECO:0000313" key="2">
    <source>
        <dbReference type="Proteomes" id="UP000236751"/>
    </source>
</evidence>
<evidence type="ECO:0000313" key="1">
    <source>
        <dbReference type="EMBL" id="SEF64228.1"/>
    </source>
</evidence>
<protein>
    <recommendedName>
        <fullName evidence="3">Response regulator receiver domain-containing protein</fullName>
    </recommendedName>
</protein>
<dbReference type="Proteomes" id="UP000236751">
    <property type="component" value="Unassembled WGS sequence"/>
</dbReference>
<gene>
    <name evidence="1" type="ORF">SAMN05216403_10515</name>
</gene>
<dbReference type="AlphaFoldDB" id="A0A1H5TPU0"/>
<reference evidence="1 2" key="1">
    <citation type="submission" date="2016-10" db="EMBL/GenBank/DDBJ databases">
        <authorList>
            <person name="de Groot N.N."/>
        </authorList>
    </citation>
    <scope>NUCLEOTIDE SEQUENCE [LARGE SCALE GENOMIC DNA]</scope>
    <source>
        <strain evidence="1 2">Nl13</strain>
    </source>
</reference>
<dbReference type="SUPFAM" id="SSF52172">
    <property type="entry name" value="CheY-like"/>
    <property type="match status" value="1"/>
</dbReference>
<evidence type="ECO:0008006" key="3">
    <source>
        <dbReference type="Google" id="ProtNLM"/>
    </source>
</evidence>
<sequence length="51" mass="5646">MNNLNPSLSGHKILVVDYEREILIVTKLMLELHGAEVITSLTAAESGRRIV</sequence>
<accession>A0A1H5TPU0</accession>
<proteinExistence type="predicted"/>
<name>A0A1H5TPU0_NITMU</name>